<comment type="caution">
    <text evidence="1">The sequence shown here is derived from an EMBL/GenBank/DDBJ whole genome shotgun (WGS) entry which is preliminary data.</text>
</comment>
<evidence type="ECO:0000313" key="2">
    <source>
        <dbReference type="Proteomes" id="UP000271175"/>
    </source>
</evidence>
<accession>A0A192EYG0</accession>
<name>A0A192EYG0_ECOLX</name>
<gene>
    <name evidence="1" type="ORF">D9E49_26260</name>
</gene>
<dbReference type="EMBL" id="ROAL01000048">
    <property type="protein sequence ID" value="MIB63834.1"/>
    <property type="molecule type" value="Genomic_DNA"/>
</dbReference>
<protein>
    <submittedName>
        <fullName evidence="1">Uncharacterized protein</fullName>
    </submittedName>
</protein>
<organism evidence="1 2">
    <name type="scientific">Escherichia coli</name>
    <dbReference type="NCBI Taxonomy" id="562"/>
    <lineage>
        <taxon>Bacteria</taxon>
        <taxon>Pseudomonadati</taxon>
        <taxon>Pseudomonadota</taxon>
        <taxon>Gammaproteobacteria</taxon>
        <taxon>Enterobacterales</taxon>
        <taxon>Enterobacteriaceae</taxon>
        <taxon>Escherichia</taxon>
    </lineage>
</organism>
<dbReference type="AlphaFoldDB" id="A0A192EYG0"/>
<proteinExistence type="predicted"/>
<reference evidence="1 2" key="1">
    <citation type="submission" date="2018-10" db="EMBL/GenBank/DDBJ databases">
        <authorList>
            <consortium name="NARMS: The National Antimicrobial Resistance Monitoring System"/>
        </authorList>
    </citation>
    <scope>NUCLEOTIDE SEQUENCE [LARGE SCALE GENOMIC DNA]</scope>
    <source>
        <strain evidence="1 2">CVM N17EC0276</strain>
    </source>
</reference>
<sequence>MTGALRRDAYVLPGQTVSVRRIYKLLLLMLPGKGVTKKQPPLPDSKEAEWSLQDLLFYNVWPCSKTGQVLLSCEVF</sequence>
<evidence type="ECO:0000313" key="1">
    <source>
        <dbReference type="EMBL" id="MIB63834.1"/>
    </source>
</evidence>
<dbReference type="Proteomes" id="UP000271175">
    <property type="component" value="Unassembled WGS sequence"/>
</dbReference>